<keyword evidence="2" id="KW-0560">Oxidoreductase</keyword>
<dbReference type="PRINTS" id="PR00081">
    <property type="entry name" value="GDHRDH"/>
</dbReference>
<comment type="similarity">
    <text evidence="1">Belongs to the short-chain dehydrogenases/reductases (SDR) family.</text>
</comment>
<reference evidence="6" key="1">
    <citation type="journal article" date="2019" name="Int. J. Syst. Evol. Microbiol.">
        <title>The Global Catalogue of Microorganisms (GCM) 10K type strain sequencing project: providing services to taxonomists for standard genome sequencing and annotation.</title>
        <authorList>
            <consortium name="The Broad Institute Genomics Platform"/>
            <consortium name="The Broad Institute Genome Sequencing Center for Infectious Disease"/>
            <person name="Wu L."/>
            <person name="Ma J."/>
        </authorList>
    </citation>
    <scope>NUCLEOTIDE SEQUENCE [LARGE SCALE GENOMIC DNA]</scope>
    <source>
        <strain evidence="6">JCM 10671</strain>
    </source>
</reference>
<dbReference type="PANTHER" id="PTHR43180">
    <property type="entry name" value="3-OXOACYL-(ACYL-CARRIER-PROTEIN) REDUCTASE (AFU_ORTHOLOGUE AFUA_6G11210)"/>
    <property type="match status" value="1"/>
</dbReference>
<dbReference type="EMBL" id="BAAAHE010000007">
    <property type="protein sequence ID" value="GAA0607580.1"/>
    <property type="molecule type" value="Genomic_DNA"/>
</dbReference>
<protein>
    <submittedName>
        <fullName evidence="5">SDR family NAD(P)-dependent oxidoreductase</fullName>
    </submittedName>
</protein>
<dbReference type="InterPro" id="IPR036291">
    <property type="entry name" value="NAD(P)-bd_dom_sf"/>
</dbReference>
<feature type="domain" description="Ketoreductase" evidence="4">
    <location>
        <begin position="5"/>
        <end position="177"/>
    </location>
</feature>
<dbReference type="InterPro" id="IPR002347">
    <property type="entry name" value="SDR_fam"/>
</dbReference>
<feature type="region of interest" description="Disordered" evidence="3">
    <location>
        <begin position="245"/>
        <end position="264"/>
    </location>
</feature>
<dbReference type="SUPFAM" id="SSF51735">
    <property type="entry name" value="NAD(P)-binding Rossmann-fold domains"/>
    <property type="match status" value="1"/>
</dbReference>
<evidence type="ECO:0000313" key="6">
    <source>
        <dbReference type="Proteomes" id="UP001500957"/>
    </source>
</evidence>
<evidence type="ECO:0000313" key="5">
    <source>
        <dbReference type="EMBL" id="GAA0607580.1"/>
    </source>
</evidence>
<gene>
    <name evidence="5" type="ORF">GCM10009547_06880</name>
</gene>
<keyword evidence="6" id="KW-1185">Reference proteome</keyword>
<accession>A0ABP3RC38</accession>
<proteinExistence type="inferred from homology"/>
<evidence type="ECO:0000259" key="4">
    <source>
        <dbReference type="SMART" id="SM00822"/>
    </source>
</evidence>
<dbReference type="PROSITE" id="PS00061">
    <property type="entry name" value="ADH_SHORT"/>
    <property type="match status" value="1"/>
</dbReference>
<evidence type="ECO:0000256" key="3">
    <source>
        <dbReference type="SAM" id="MobiDB-lite"/>
    </source>
</evidence>
<evidence type="ECO:0000256" key="1">
    <source>
        <dbReference type="ARBA" id="ARBA00006484"/>
    </source>
</evidence>
<dbReference type="Gene3D" id="3.40.50.720">
    <property type="entry name" value="NAD(P)-binding Rossmann-like Domain"/>
    <property type="match status" value="1"/>
</dbReference>
<feature type="compositionally biased region" description="Basic and acidic residues" evidence="3">
    <location>
        <begin position="250"/>
        <end position="264"/>
    </location>
</feature>
<organism evidence="5 6">
    <name type="scientific">Sporichthya brevicatena</name>
    <dbReference type="NCBI Taxonomy" id="171442"/>
    <lineage>
        <taxon>Bacteria</taxon>
        <taxon>Bacillati</taxon>
        <taxon>Actinomycetota</taxon>
        <taxon>Actinomycetes</taxon>
        <taxon>Sporichthyales</taxon>
        <taxon>Sporichthyaceae</taxon>
        <taxon>Sporichthya</taxon>
    </lineage>
</organism>
<dbReference type="RefSeq" id="WP_344601622.1">
    <property type="nucleotide sequence ID" value="NZ_BAAAHE010000007.1"/>
</dbReference>
<name>A0ABP3RC38_9ACTN</name>
<comment type="caution">
    <text evidence="5">The sequence shown here is derived from an EMBL/GenBank/DDBJ whole genome shotgun (WGS) entry which is preliminary data.</text>
</comment>
<sequence length="264" mass="27106">METRGTALVTGGASGIGRATAERLAAEGYEVVIGDVDPKAEVVAAEIGGTAQVLDVTDLAAWEQVAANLEHNGRRLSALVLNAGIAGGGTDLATLDLDRYARLMRVNVDGVVYGLRTMLPHLARPGVVTVTASLAGLMGVPADPVYAMTKHAVIGLVRSTAAGLAADGVRIHAVCPGFVETPLLGTAQQQFEAAAFPLLTADQIAAALADLVTGRSQALVTVLQPGRDPVDYAFAGIPGPRLLDGSKAPDLPRDLRLDPVEPPA</sequence>
<dbReference type="Proteomes" id="UP001500957">
    <property type="component" value="Unassembled WGS sequence"/>
</dbReference>
<dbReference type="InterPro" id="IPR057326">
    <property type="entry name" value="KR_dom"/>
</dbReference>
<dbReference type="CDD" id="cd05233">
    <property type="entry name" value="SDR_c"/>
    <property type="match status" value="1"/>
</dbReference>
<dbReference type="Pfam" id="PF00106">
    <property type="entry name" value="adh_short"/>
    <property type="match status" value="1"/>
</dbReference>
<dbReference type="PANTHER" id="PTHR43180:SF33">
    <property type="entry name" value="15-HYDROXYPROSTAGLANDIN DEHYDROGENASE [NAD(+)]-LIKE"/>
    <property type="match status" value="1"/>
</dbReference>
<dbReference type="SMART" id="SM00822">
    <property type="entry name" value="PKS_KR"/>
    <property type="match status" value="1"/>
</dbReference>
<evidence type="ECO:0000256" key="2">
    <source>
        <dbReference type="ARBA" id="ARBA00023002"/>
    </source>
</evidence>
<dbReference type="InterPro" id="IPR020904">
    <property type="entry name" value="Sc_DH/Rdtase_CS"/>
</dbReference>